<dbReference type="PANTHER" id="PTHR37314">
    <property type="entry name" value="SLR0142 PROTEIN"/>
    <property type="match status" value="1"/>
</dbReference>
<keyword evidence="3" id="KW-1185">Reference proteome</keyword>
<organism evidence="2 3">
    <name type="scientific">Bosea vaviloviae</name>
    <dbReference type="NCBI Taxonomy" id="1526658"/>
    <lineage>
        <taxon>Bacteria</taxon>
        <taxon>Pseudomonadati</taxon>
        <taxon>Pseudomonadota</taxon>
        <taxon>Alphaproteobacteria</taxon>
        <taxon>Hyphomicrobiales</taxon>
        <taxon>Boseaceae</taxon>
        <taxon>Bosea</taxon>
    </lineage>
</organism>
<feature type="transmembrane region" description="Helical" evidence="1">
    <location>
        <begin position="55"/>
        <end position="76"/>
    </location>
</feature>
<feature type="transmembrane region" description="Helical" evidence="1">
    <location>
        <begin position="167"/>
        <end position="186"/>
    </location>
</feature>
<keyword evidence="1" id="KW-1133">Transmembrane helix</keyword>
<dbReference type="Pfam" id="PF06912">
    <property type="entry name" value="DUF1275"/>
    <property type="match status" value="1"/>
</dbReference>
<dbReference type="Proteomes" id="UP000037822">
    <property type="component" value="Unassembled WGS sequence"/>
</dbReference>
<feature type="transmembrane region" description="Helical" evidence="1">
    <location>
        <begin position="88"/>
        <end position="121"/>
    </location>
</feature>
<evidence type="ECO:0000256" key="1">
    <source>
        <dbReference type="SAM" id="Phobius"/>
    </source>
</evidence>
<dbReference type="PATRIC" id="fig|1526658.3.peg.5081"/>
<evidence type="ECO:0000313" key="3">
    <source>
        <dbReference type="Proteomes" id="UP000037822"/>
    </source>
</evidence>
<protein>
    <recommendedName>
        <fullName evidence="4">DUF1275 domain-containing protein</fullName>
    </recommendedName>
</protein>
<keyword evidence="1" id="KW-0812">Transmembrane</keyword>
<evidence type="ECO:0000313" key="2">
    <source>
        <dbReference type="EMBL" id="KPH82943.1"/>
    </source>
</evidence>
<accession>A0A0N1FHS5</accession>
<dbReference type="RefSeq" id="WP_054207152.1">
    <property type="nucleotide sequence ID" value="NZ_LGSZ01000009.1"/>
</dbReference>
<comment type="caution">
    <text evidence="2">The sequence shown here is derived from an EMBL/GenBank/DDBJ whole genome shotgun (WGS) entry which is preliminary data.</text>
</comment>
<feature type="transmembrane region" description="Helical" evidence="1">
    <location>
        <begin position="7"/>
        <end position="35"/>
    </location>
</feature>
<gene>
    <name evidence="2" type="ORF">AE618_00780</name>
</gene>
<evidence type="ECO:0008006" key="4">
    <source>
        <dbReference type="Google" id="ProtNLM"/>
    </source>
</evidence>
<proteinExistence type="predicted"/>
<sequence>MMLYNRWAIALAFCLSGLAGYIDTIGFISLGGFFVSFMSGNTTRLGIELAGLKGGGIAVAGTVLGLFVCGVVTGSLAGHFAGRRRKSAVLSVVALSLVAAATLDLLGFSFAGAVLLAFAMGAENGVFQRDGEVTIALTYMTGTLVKMGQRIAAALTGGPRLGWVRHFLLWIGLLTGCINGAIAHYLVGQGAVWLAALAAALFAAALPFVPLED</sequence>
<dbReference type="AlphaFoldDB" id="A0A0N1FHS5"/>
<name>A0A0N1FHS5_9HYPH</name>
<dbReference type="OrthoDB" id="885342at2"/>
<dbReference type="EMBL" id="LGSZ01000009">
    <property type="protein sequence ID" value="KPH82943.1"/>
    <property type="molecule type" value="Genomic_DNA"/>
</dbReference>
<feature type="transmembrane region" description="Helical" evidence="1">
    <location>
        <begin position="192"/>
        <end position="211"/>
    </location>
</feature>
<dbReference type="InterPro" id="IPR010699">
    <property type="entry name" value="DUF1275"/>
</dbReference>
<keyword evidence="1" id="KW-0472">Membrane</keyword>
<reference evidence="2 3" key="1">
    <citation type="submission" date="2015-07" db="EMBL/GenBank/DDBJ databases">
        <title>Whole genome sequencing of Bosea vaviloviae isolated from cave pool.</title>
        <authorList>
            <person name="Tan N.E.H."/>
            <person name="Lee Y.P."/>
            <person name="Gan H.M."/>
            <person name="Barton H."/>
            <person name="Savka M.A."/>
        </authorList>
    </citation>
    <scope>NUCLEOTIDE SEQUENCE [LARGE SCALE GENOMIC DNA]</scope>
    <source>
        <strain evidence="2 3">SD260</strain>
    </source>
</reference>
<dbReference type="PANTHER" id="PTHR37314:SF4">
    <property type="entry name" value="UPF0700 TRANSMEMBRANE PROTEIN YOAK"/>
    <property type="match status" value="1"/>
</dbReference>